<dbReference type="PIRSF" id="PIRSF015034">
    <property type="entry name" value="YacH"/>
    <property type="match status" value="1"/>
</dbReference>
<dbReference type="AlphaFoldDB" id="A0A366HXV6"/>
<dbReference type="GO" id="GO:0005507">
    <property type="term" value="F:copper ion binding"/>
    <property type="evidence" value="ECO:0007669"/>
    <property type="project" value="TreeGrafter"/>
</dbReference>
<dbReference type="EMBL" id="QNRX01000022">
    <property type="protein sequence ID" value="RBP58603.1"/>
    <property type="molecule type" value="Genomic_DNA"/>
</dbReference>
<dbReference type="GO" id="GO:0016301">
    <property type="term" value="F:kinase activity"/>
    <property type="evidence" value="ECO:0007669"/>
    <property type="project" value="UniProtKB-KW"/>
</dbReference>
<dbReference type="OrthoDB" id="9788704at2"/>
<dbReference type="GO" id="GO:1990170">
    <property type="term" value="P:stress response to cadmium ion"/>
    <property type="evidence" value="ECO:0007669"/>
    <property type="project" value="TreeGrafter"/>
</dbReference>
<dbReference type="Proteomes" id="UP000253490">
    <property type="component" value="Unassembled WGS sequence"/>
</dbReference>
<dbReference type="GO" id="GO:1990169">
    <property type="term" value="P:stress response to copper ion"/>
    <property type="evidence" value="ECO:0007669"/>
    <property type="project" value="TreeGrafter"/>
</dbReference>
<evidence type="ECO:0000313" key="3">
    <source>
        <dbReference type="EMBL" id="RBP58603.1"/>
    </source>
</evidence>
<evidence type="ECO:0000313" key="4">
    <source>
        <dbReference type="Proteomes" id="UP000253490"/>
    </source>
</evidence>
<dbReference type="GO" id="GO:0046870">
    <property type="term" value="F:cadmium ion binding"/>
    <property type="evidence" value="ECO:0007669"/>
    <property type="project" value="TreeGrafter"/>
</dbReference>
<dbReference type="InterPro" id="IPR036876">
    <property type="entry name" value="UVR_dom_sf"/>
</dbReference>
<dbReference type="GO" id="GO:0050897">
    <property type="term" value="F:cobalt ion binding"/>
    <property type="evidence" value="ECO:0007669"/>
    <property type="project" value="TreeGrafter"/>
</dbReference>
<evidence type="ECO:0000259" key="2">
    <source>
        <dbReference type="PROSITE" id="PS50151"/>
    </source>
</evidence>
<keyword evidence="4" id="KW-1185">Reference proteome</keyword>
<protein>
    <submittedName>
        <fullName evidence="3">Protein arginine kinase activator</fullName>
    </submittedName>
</protein>
<gene>
    <name evidence="3" type="ORF">DES36_12228</name>
</gene>
<accession>A0A366HXV6</accession>
<feature type="coiled-coil region" evidence="1">
    <location>
        <begin position="121"/>
        <end position="148"/>
    </location>
</feature>
<dbReference type="InterPro" id="IPR025542">
    <property type="entry name" value="YacH"/>
</dbReference>
<keyword evidence="3" id="KW-0418">Kinase</keyword>
<dbReference type="PANTHER" id="PTHR38430:SF1">
    <property type="entry name" value="PROTEIN-ARGININE KINASE ACTIVATOR PROTEIN"/>
    <property type="match status" value="1"/>
</dbReference>
<comment type="caution">
    <text evidence="3">The sequence shown here is derived from an EMBL/GenBank/DDBJ whole genome shotgun (WGS) entry which is preliminary data.</text>
</comment>
<name>A0A366HXV6_9FIRM</name>
<dbReference type="PANTHER" id="PTHR38430">
    <property type="entry name" value="PROTEIN-ARGININE KINASE ACTIVATOR PROTEIN"/>
    <property type="match status" value="1"/>
</dbReference>
<dbReference type="RefSeq" id="WP_113921673.1">
    <property type="nucleotide sequence ID" value="NZ_QNRX01000022.1"/>
</dbReference>
<dbReference type="SUPFAM" id="SSF46600">
    <property type="entry name" value="C-terminal UvrC-binding domain of UvrB"/>
    <property type="match status" value="1"/>
</dbReference>
<evidence type="ECO:0000256" key="1">
    <source>
        <dbReference type="SAM" id="Coils"/>
    </source>
</evidence>
<keyword evidence="3" id="KW-0808">Transferase</keyword>
<keyword evidence="1" id="KW-0175">Coiled coil</keyword>
<dbReference type="PROSITE" id="PS50151">
    <property type="entry name" value="UVR"/>
    <property type="match status" value="1"/>
</dbReference>
<proteinExistence type="predicted"/>
<sequence length="176" mass="20231">MLCQNCNQKPASIHITQITNGEKKEMHLCEQCSVLQDTYNISFNFPSFIANFLDLGDYSQQSSEINENTNNLYVCPACGMDYDTFKKYGKFGCRVCYHTFRSHINPMIKKLHGKDQHIGKLVKHGGENLRLERELAELNAKLTKAVELEEYEDAAIYRDKIKAIKKTIEEQNSINS</sequence>
<feature type="domain" description="UVR" evidence="2">
    <location>
        <begin position="132"/>
        <end position="167"/>
    </location>
</feature>
<reference evidence="3 4" key="1">
    <citation type="submission" date="2018-06" db="EMBL/GenBank/DDBJ databases">
        <title>Genomic Encyclopedia of Type Strains, Phase IV (KMG-IV): sequencing the most valuable type-strain genomes for metagenomic binning, comparative biology and taxonomic classification.</title>
        <authorList>
            <person name="Goeker M."/>
        </authorList>
    </citation>
    <scope>NUCLEOTIDE SEQUENCE [LARGE SCALE GENOMIC DNA]</scope>
    <source>
        <strain evidence="3 4">DSM 22112</strain>
    </source>
</reference>
<dbReference type="InterPro" id="IPR001943">
    <property type="entry name" value="UVR_dom"/>
</dbReference>
<dbReference type="GO" id="GO:0008270">
    <property type="term" value="F:zinc ion binding"/>
    <property type="evidence" value="ECO:0007669"/>
    <property type="project" value="TreeGrafter"/>
</dbReference>
<dbReference type="Pfam" id="PF02151">
    <property type="entry name" value="UVR"/>
    <property type="match status" value="1"/>
</dbReference>
<dbReference type="Gene3D" id="4.10.860.10">
    <property type="entry name" value="UVR domain"/>
    <property type="match status" value="1"/>
</dbReference>
<organism evidence="3 4">
    <name type="scientific">Alkalibaculum bacchi</name>
    <dbReference type="NCBI Taxonomy" id="645887"/>
    <lineage>
        <taxon>Bacteria</taxon>
        <taxon>Bacillati</taxon>
        <taxon>Bacillota</taxon>
        <taxon>Clostridia</taxon>
        <taxon>Eubacteriales</taxon>
        <taxon>Eubacteriaceae</taxon>
        <taxon>Alkalibaculum</taxon>
    </lineage>
</organism>